<feature type="compositionally biased region" description="Basic and acidic residues" evidence="1">
    <location>
        <begin position="277"/>
        <end position="304"/>
    </location>
</feature>
<sequence>MNIQRAIHRSRIVSCTASSTNRFFSSLYQATPNRQRHRRNKAAQDVDSFIEDELLPAPIELSLASLFLQHRPLAVSSSVNTGSSSSTQSSIKGLCIERQLREDASISSRTDASSQSPRSPTADDGRAKAPFEGFQALTGGQYFKPSRIALSSPTSTSPSRNRTSYRPSAGGPTMQLLSPNSPSDHLSPDQLVDILLSGTPSSGWDTVTRHLVQEHVMTARIQAQVSSMAREALRKIESRRNTGRRVPGTSTTSRTGMYAISLIKRRRKKMNKHKLEKRIEKLRGTQRANKEMLRKRGQNREKKE</sequence>
<feature type="compositionally biased region" description="Low complexity" evidence="1">
    <location>
        <begin position="151"/>
        <end position="168"/>
    </location>
</feature>
<organism evidence="2 3">
    <name type="scientific">Synchytrium microbalum</name>
    <dbReference type="NCBI Taxonomy" id="1806994"/>
    <lineage>
        <taxon>Eukaryota</taxon>
        <taxon>Fungi</taxon>
        <taxon>Fungi incertae sedis</taxon>
        <taxon>Chytridiomycota</taxon>
        <taxon>Chytridiomycota incertae sedis</taxon>
        <taxon>Chytridiomycetes</taxon>
        <taxon>Synchytriales</taxon>
        <taxon>Synchytriaceae</taxon>
        <taxon>Synchytrium</taxon>
    </lineage>
</organism>
<keyword evidence="3" id="KW-1185">Reference proteome</keyword>
<dbReference type="RefSeq" id="XP_031022675.1">
    <property type="nucleotide sequence ID" value="XM_031171363.1"/>
</dbReference>
<feature type="region of interest" description="Disordered" evidence="1">
    <location>
        <begin position="103"/>
        <end position="128"/>
    </location>
</feature>
<protein>
    <recommendedName>
        <fullName evidence="4">Mitochondrial mRNA-processing protein COX24 C-terminal domain-containing protein</fullName>
    </recommendedName>
</protein>
<feature type="compositionally biased region" description="Polar residues" evidence="1">
    <location>
        <begin position="105"/>
        <end position="119"/>
    </location>
</feature>
<dbReference type="AlphaFoldDB" id="A0A507C103"/>
<feature type="region of interest" description="Disordered" evidence="1">
    <location>
        <begin position="145"/>
        <end position="186"/>
    </location>
</feature>
<proteinExistence type="predicted"/>
<gene>
    <name evidence="2" type="ORF">SmJEL517_g05437</name>
</gene>
<accession>A0A507C103</accession>
<reference evidence="2 3" key="1">
    <citation type="journal article" date="2019" name="Sci. Rep.">
        <title>Comparative genomics of chytrid fungi reveal insights into the obligate biotrophic and pathogenic lifestyle of Synchytrium endobioticum.</title>
        <authorList>
            <person name="van de Vossenberg B.T.L.H."/>
            <person name="Warris S."/>
            <person name="Nguyen H.D.T."/>
            <person name="van Gent-Pelzer M.P.E."/>
            <person name="Joly D.L."/>
            <person name="van de Geest H.C."/>
            <person name="Bonants P.J.M."/>
            <person name="Smith D.S."/>
            <person name="Levesque C.A."/>
            <person name="van der Lee T.A.J."/>
        </authorList>
    </citation>
    <scope>NUCLEOTIDE SEQUENCE [LARGE SCALE GENOMIC DNA]</scope>
    <source>
        <strain evidence="2 3">JEL517</strain>
    </source>
</reference>
<feature type="region of interest" description="Disordered" evidence="1">
    <location>
        <begin position="267"/>
        <end position="304"/>
    </location>
</feature>
<feature type="compositionally biased region" description="Basic residues" evidence="1">
    <location>
        <begin position="267"/>
        <end position="276"/>
    </location>
</feature>
<evidence type="ECO:0000313" key="3">
    <source>
        <dbReference type="Proteomes" id="UP000319731"/>
    </source>
</evidence>
<comment type="caution">
    <text evidence="2">The sequence shown here is derived from an EMBL/GenBank/DDBJ whole genome shotgun (WGS) entry which is preliminary data.</text>
</comment>
<evidence type="ECO:0008006" key="4">
    <source>
        <dbReference type="Google" id="ProtNLM"/>
    </source>
</evidence>
<name>A0A507C103_9FUNG</name>
<dbReference type="Proteomes" id="UP000319731">
    <property type="component" value="Unassembled WGS sequence"/>
</dbReference>
<dbReference type="OrthoDB" id="2162135at2759"/>
<dbReference type="GeneID" id="42006660"/>
<feature type="compositionally biased region" description="Polar residues" evidence="1">
    <location>
        <begin position="175"/>
        <end position="184"/>
    </location>
</feature>
<evidence type="ECO:0000256" key="1">
    <source>
        <dbReference type="SAM" id="MobiDB-lite"/>
    </source>
</evidence>
<evidence type="ECO:0000313" key="2">
    <source>
        <dbReference type="EMBL" id="TPX31183.1"/>
    </source>
</evidence>
<dbReference type="EMBL" id="QEAO01000049">
    <property type="protein sequence ID" value="TPX31183.1"/>
    <property type="molecule type" value="Genomic_DNA"/>
</dbReference>